<reference evidence="4" key="1">
    <citation type="journal article" date="2019" name="Environ. Microbiol.">
        <title>Fungal ecological strategies reflected in gene transcription - a case study of two litter decomposers.</title>
        <authorList>
            <person name="Barbi F."/>
            <person name="Kohler A."/>
            <person name="Barry K."/>
            <person name="Baskaran P."/>
            <person name="Daum C."/>
            <person name="Fauchery L."/>
            <person name="Ihrmark K."/>
            <person name="Kuo A."/>
            <person name="LaButti K."/>
            <person name="Lipzen A."/>
            <person name="Morin E."/>
            <person name="Grigoriev I.V."/>
            <person name="Henrissat B."/>
            <person name="Lindahl B."/>
            <person name="Martin F."/>
        </authorList>
    </citation>
    <scope>NUCLEOTIDE SEQUENCE</scope>
    <source>
        <strain evidence="4">JB14</strain>
    </source>
</reference>
<proteinExistence type="predicted"/>
<accession>A0A6A4IH84</accession>
<sequence length="331" mass="36095">PELGELNSTFKLQSVELPEVKDGQLLIQPIFFSNDPAQRGWIYPNQDERRTYMKPVQAGECMKALALAKVLESKDASIAEGNFVVASCGWIEKAVVDTKDIFSLPMIPGLSPSVSLGAFGGTGLTAFFGRGFTDIAQFKEGQSIIVSAAAGATGNMVVQLAKYAFKAKKVIAIAGSAKKCEWLRTIGADVALNYKESSFKKDLQEAAPDFVDCYFDLVGGDILDACIPLVKPYGRIVACGAITGYNDTSKHVIKNWTEVITNSLTIQGFVVLHFMHRIQEALDFISLALKEGKLKIEETVVRASIEELPMIWMRLFSGENLGKLISQVADL</sequence>
<feature type="domain" description="Oxidoreductase N-terminal" evidence="3">
    <location>
        <begin position="7"/>
        <end position="102"/>
    </location>
</feature>
<evidence type="ECO:0000259" key="2">
    <source>
        <dbReference type="Pfam" id="PF00107"/>
    </source>
</evidence>
<dbReference type="Proteomes" id="UP000799118">
    <property type="component" value="Unassembled WGS sequence"/>
</dbReference>
<gene>
    <name evidence="4" type="ORF">BT96DRAFT_808707</name>
</gene>
<dbReference type="SUPFAM" id="SSF50129">
    <property type="entry name" value="GroES-like"/>
    <property type="match status" value="1"/>
</dbReference>
<protein>
    <submittedName>
        <fullName evidence="4">NAD(P)-binding protein</fullName>
    </submittedName>
</protein>
<evidence type="ECO:0000313" key="5">
    <source>
        <dbReference type="Proteomes" id="UP000799118"/>
    </source>
</evidence>
<feature type="non-terminal residue" evidence="4">
    <location>
        <position position="1"/>
    </location>
</feature>
<evidence type="ECO:0000313" key="4">
    <source>
        <dbReference type="EMBL" id="KAE9407985.1"/>
    </source>
</evidence>
<dbReference type="FunFam" id="3.40.50.720:FF:000121">
    <property type="entry name" value="Prostaglandin reductase 2"/>
    <property type="match status" value="1"/>
</dbReference>
<dbReference type="EMBL" id="ML769393">
    <property type="protein sequence ID" value="KAE9407985.1"/>
    <property type="molecule type" value="Genomic_DNA"/>
</dbReference>
<dbReference type="Gene3D" id="3.40.50.720">
    <property type="entry name" value="NAD(P)-binding Rossmann-like Domain"/>
    <property type="match status" value="1"/>
</dbReference>
<dbReference type="InterPro" id="IPR041694">
    <property type="entry name" value="ADH_N_2"/>
</dbReference>
<dbReference type="InterPro" id="IPR045010">
    <property type="entry name" value="MDR_fam"/>
</dbReference>
<dbReference type="InterPro" id="IPR036291">
    <property type="entry name" value="NAD(P)-bd_dom_sf"/>
</dbReference>
<dbReference type="InterPro" id="IPR013149">
    <property type="entry name" value="ADH-like_C"/>
</dbReference>
<feature type="domain" description="Alcohol dehydrogenase-like C-terminal" evidence="2">
    <location>
        <begin position="153"/>
        <end position="286"/>
    </location>
</feature>
<keyword evidence="5" id="KW-1185">Reference proteome</keyword>
<dbReference type="GO" id="GO:0016628">
    <property type="term" value="F:oxidoreductase activity, acting on the CH-CH group of donors, NAD or NADP as acceptor"/>
    <property type="evidence" value="ECO:0007669"/>
    <property type="project" value="InterPro"/>
</dbReference>
<dbReference type="PANTHER" id="PTHR43205">
    <property type="entry name" value="PROSTAGLANDIN REDUCTASE"/>
    <property type="match status" value="1"/>
</dbReference>
<organism evidence="4 5">
    <name type="scientific">Gymnopus androsaceus JB14</name>
    <dbReference type="NCBI Taxonomy" id="1447944"/>
    <lineage>
        <taxon>Eukaryota</taxon>
        <taxon>Fungi</taxon>
        <taxon>Dikarya</taxon>
        <taxon>Basidiomycota</taxon>
        <taxon>Agaricomycotina</taxon>
        <taxon>Agaricomycetes</taxon>
        <taxon>Agaricomycetidae</taxon>
        <taxon>Agaricales</taxon>
        <taxon>Marasmiineae</taxon>
        <taxon>Omphalotaceae</taxon>
        <taxon>Gymnopus</taxon>
    </lineage>
</organism>
<dbReference type="SUPFAM" id="SSF51735">
    <property type="entry name" value="NAD(P)-binding Rossmann-fold domains"/>
    <property type="match status" value="1"/>
</dbReference>
<dbReference type="OrthoDB" id="809632at2759"/>
<dbReference type="PANTHER" id="PTHR43205:SF19">
    <property type="entry name" value="ENOYL REDUCTASE (ER) DOMAIN-CONTAINING PROTEIN"/>
    <property type="match status" value="1"/>
</dbReference>
<name>A0A6A4IH84_9AGAR</name>
<dbReference type="AlphaFoldDB" id="A0A6A4IH84"/>
<evidence type="ECO:0000256" key="1">
    <source>
        <dbReference type="ARBA" id="ARBA00023002"/>
    </source>
</evidence>
<keyword evidence="1" id="KW-0560">Oxidoreductase</keyword>
<dbReference type="InterPro" id="IPR011032">
    <property type="entry name" value="GroES-like_sf"/>
</dbReference>
<dbReference type="Pfam" id="PF00107">
    <property type="entry name" value="ADH_zinc_N"/>
    <property type="match status" value="1"/>
</dbReference>
<dbReference type="Gene3D" id="3.90.180.10">
    <property type="entry name" value="Medium-chain alcohol dehydrogenases, catalytic domain"/>
    <property type="match status" value="1"/>
</dbReference>
<dbReference type="CDD" id="cd05288">
    <property type="entry name" value="PGDH"/>
    <property type="match status" value="1"/>
</dbReference>
<evidence type="ECO:0000259" key="3">
    <source>
        <dbReference type="Pfam" id="PF16884"/>
    </source>
</evidence>
<dbReference type="Pfam" id="PF16884">
    <property type="entry name" value="ADH_N_2"/>
    <property type="match status" value="1"/>
</dbReference>